<evidence type="ECO:0000313" key="3">
    <source>
        <dbReference type="Proteomes" id="UP001149163"/>
    </source>
</evidence>
<evidence type="ECO:0000313" key="2">
    <source>
        <dbReference type="EMBL" id="KAJ5176502.1"/>
    </source>
</evidence>
<evidence type="ECO:0000256" key="1">
    <source>
        <dbReference type="SAM" id="MobiDB-lite"/>
    </source>
</evidence>
<dbReference type="GeneID" id="81423680"/>
<dbReference type="RefSeq" id="XP_056548110.1">
    <property type="nucleotide sequence ID" value="XM_056684504.1"/>
</dbReference>
<dbReference type="Pfam" id="PF17254">
    <property type="entry name" value="DUF5321"/>
    <property type="match status" value="1"/>
</dbReference>
<reference evidence="2" key="1">
    <citation type="submission" date="2022-11" db="EMBL/GenBank/DDBJ databases">
        <authorList>
            <person name="Petersen C."/>
        </authorList>
    </citation>
    <scope>NUCLEOTIDE SEQUENCE</scope>
    <source>
        <strain evidence="2">IBT 26290</strain>
    </source>
</reference>
<dbReference type="EMBL" id="JAPQKN010000001">
    <property type="protein sequence ID" value="KAJ5176502.1"/>
    <property type="molecule type" value="Genomic_DNA"/>
</dbReference>
<dbReference type="InterPro" id="IPR035213">
    <property type="entry name" value="DUF5321"/>
</dbReference>
<name>A0A9W9IHI9_9EURO</name>
<keyword evidence="3" id="KW-1185">Reference proteome</keyword>
<sequence>MAMPLRLRPAGLTRKFLSRPSTSTAASRCCAPTSRSYATSERLPKIADSSVWTAMVPRFIRTRRSRKTGETKEWNPATFYIVMFTLIGSQAIRLLTLKNGYASYSRSADAKIELLKEVIERVQKGEKVDVEKILGTGDEAQELEWEDVLRQIEQEDAQWHSKQKAEKESKQSAREPEKKESAVPDTAGADGDGKKKTQPTRKMNFF</sequence>
<reference evidence="2" key="2">
    <citation type="journal article" date="2023" name="IMA Fungus">
        <title>Comparative genomic study of the Penicillium genus elucidates a diverse pangenome and 15 lateral gene transfer events.</title>
        <authorList>
            <person name="Petersen C."/>
            <person name="Sorensen T."/>
            <person name="Nielsen M.R."/>
            <person name="Sondergaard T.E."/>
            <person name="Sorensen J.L."/>
            <person name="Fitzpatrick D.A."/>
            <person name="Frisvad J.C."/>
            <person name="Nielsen K.L."/>
        </authorList>
    </citation>
    <scope>NUCLEOTIDE SEQUENCE</scope>
    <source>
        <strain evidence="2">IBT 26290</strain>
    </source>
</reference>
<dbReference type="OrthoDB" id="2253354at2759"/>
<dbReference type="Proteomes" id="UP001149163">
    <property type="component" value="Unassembled WGS sequence"/>
</dbReference>
<organism evidence="2 3">
    <name type="scientific">Penicillium canariense</name>
    <dbReference type="NCBI Taxonomy" id="189055"/>
    <lineage>
        <taxon>Eukaryota</taxon>
        <taxon>Fungi</taxon>
        <taxon>Dikarya</taxon>
        <taxon>Ascomycota</taxon>
        <taxon>Pezizomycotina</taxon>
        <taxon>Eurotiomycetes</taxon>
        <taxon>Eurotiomycetidae</taxon>
        <taxon>Eurotiales</taxon>
        <taxon>Aspergillaceae</taxon>
        <taxon>Penicillium</taxon>
    </lineage>
</organism>
<feature type="region of interest" description="Disordered" evidence="1">
    <location>
        <begin position="156"/>
        <end position="206"/>
    </location>
</feature>
<dbReference type="AlphaFoldDB" id="A0A9W9IHI9"/>
<accession>A0A9W9IHI9</accession>
<gene>
    <name evidence="2" type="ORF">N7482_002379</name>
</gene>
<comment type="caution">
    <text evidence="2">The sequence shown here is derived from an EMBL/GenBank/DDBJ whole genome shotgun (WGS) entry which is preliminary data.</text>
</comment>
<proteinExistence type="predicted"/>
<protein>
    <submittedName>
        <fullName evidence="2">Uncharacterized protein</fullName>
    </submittedName>
</protein>
<feature type="compositionally biased region" description="Basic and acidic residues" evidence="1">
    <location>
        <begin position="156"/>
        <end position="182"/>
    </location>
</feature>